<organism evidence="1 2">
    <name type="scientific">Penicillium salamii</name>
    <dbReference type="NCBI Taxonomy" id="1612424"/>
    <lineage>
        <taxon>Eukaryota</taxon>
        <taxon>Fungi</taxon>
        <taxon>Dikarya</taxon>
        <taxon>Ascomycota</taxon>
        <taxon>Pezizomycotina</taxon>
        <taxon>Eurotiomycetes</taxon>
        <taxon>Eurotiomycetidae</taxon>
        <taxon>Eurotiales</taxon>
        <taxon>Aspergillaceae</taxon>
        <taxon>Penicillium</taxon>
    </lineage>
</organism>
<dbReference type="Proteomes" id="UP001152592">
    <property type="component" value="Unassembled WGS sequence"/>
</dbReference>
<sequence length="499" mass="56878">PILCYLHLIRETFIHLMGANSDLLSLVDGVTVRLLRSRAPKVSDTDFKFLERRMNLENVEVSEADTKDEILFRDIEDPDLRHSIWNRLKSISYPIPTLESFFKDRLWLEVGQNVMQQLIAPDLNPSQRSTIDESLGELYNTSVPMSIPFRQHHIRSQLFELWRFSLQYGFEMTGPAYHRRLPRTGRRSQHRRMPGLTRGLNVPDQSILWQYFFWLAKEQNFDISVAEGFQIGPAQLPSIMACDYPEDGEEDVTMGRRHGKPYTDSADADCFALSQDALSEPWVAKQSTANSVTAGFVRRSVFEAFFSYLKAGSLEWPVADSPSPGIGNTTEMNLPGESMIGEPPIPVLSERNIRPAAFAPTASSAPFVEQCETPTAMQSGDSRPSFIVMKFYFLDQSVEERSLTYLEPFVMNRFFERLSTKFIISNPGRNNRTLPGSSCCAHYDSNNFSPLHATWRFYILTGSEEPGNKSRKRRREGGSDELIEAKSWLENELGELAKQ</sequence>
<comment type="caution">
    <text evidence="1">The sequence shown here is derived from an EMBL/GenBank/DDBJ whole genome shotgun (WGS) entry which is preliminary data.</text>
</comment>
<feature type="non-terminal residue" evidence="1">
    <location>
        <position position="1"/>
    </location>
</feature>
<reference evidence="1" key="1">
    <citation type="submission" date="2021-07" db="EMBL/GenBank/DDBJ databases">
        <authorList>
            <person name="Branca A.L. A."/>
        </authorList>
    </citation>
    <scope>NUCLEOTIDE SEQUENCE</scope>
</reference>
<protein>
    <submittedName>
        <fullName evidence="1">Uncharacterized protein</fullName>
    </submittedName>
</protein>
<gene>
    <name evidence="1" type="ORF">PSALAMII_LOCUS1899</name>
</gene>
<accession>A0A9W4N9S9</accession>
<dbReference type="InterPro" id="IPR022198">
    <property type="entry name" value="DUF3723"/>
</dbReference>
<dbReference type="Pfam" id="PF12520">
    <property type="entry name" value="DUF3723"/>
    <property type="match status" value="1"/>
</dbReference>
<evidence type="ECO:0000313" key="2">
    <source>
        <dbReference type="Proteomes" id="UP001152592"/>
    </source>
</evidence>
<proteinExistence type="predicted"/>
<dbReference type="AlphaFoldDB" id="A0A9W4N9S9"/>
<name>A0A9W4N9S9_9EURO</name>
<evidence type="ECO:0000313" key="1">
    <source>
        <dbReference type="EMBL" id="CAG8303361.1"/>
    </source>
</evidence>
<dbReference type="EMBL" id="CAJVPD010000086">
    <property type="protein sequence ID" value="CAG8303361.1"/>
    <property type="molecule type" value="Genomic_DNA"/>
</dbReference>
<dbReference type="OrthoDB" id="3936150at2759"/>